<comment type="caution">
    <text evidence="2">The sequence shown here is derived from an EMBL/GenBank/DDBJ whole genome shotgun (WGS) entry which is preliminary data.</text>
</comment>
<accession>A0AAW2X6C1</accession>
<dbReference type="EMBL" id="JACGWN010000005">
    <property type="protein sequence ID" value="KAL0449303.1"/>
    <property type="molecule type" value="Genomic_DNA"/>
</dbReference>
<sequence>MEGDAVAGRGDRPQPAPGRGEVPRPAPDRGVMPRSVSPHSAVIPVAPPHSSLSFASGENVDFHDEVIEAIRNLPESHSDSLEFLMGSDSSQKIVASPIHIQSDELESSVAPQSKLRCRAMDVENCDSSLGLEEFNLLRKKSILLLFLSFFFPR</sequence>
<organism evidence="2">
    <name type="scientific">Sesamum latifolium</name>
    <dbReference type="NCBI Taxonomy" id="2727402"/>
    <lineage>
        <taxon>Eukaryota</taxon>
        <taxon>Viridiplantae</taxon>
        <taxon>Streptophyta</taxon>
        <taxon>Embryophyta</taxon>
        <taxon>Tracheophyta</taxon>
        <taxon>Spermatophyta</taxon>
        <taxon>Magnoliopsida</taxon>
        <taxon>eudicotyledons</taxon>
        <taxon>Gunneridae</taxon>
        <taxon>Pentapetalae</taxon>
        <taxon>asterids</taxon>
        <taxon>lamiids</taxon>
        <taxon>Lamiales</taxon>
        <taxon>Pedaliaceae</taxon>
        <taxon>Sesamum</taxon>
    </lineage>
</organism>
<gene>
    <name evidence="2" type="ORF">Slati_1486700</name>
</gene>
<feature type="region of interest" description="Disordered" evidence="1">
    <location>
        <begin position="1"/>
        <end position="41"/>
    </location>
</feature>
<protein>
    <submittedName>
        <fullName evidence="2">Uncharacterized protein</fullName>
    </submittedName>
</protein>
<evidence type="ECO:0000313" key="2">
    <source>
        <dbReference type="EMBL" id="KAL0449303.1"/>
    </source>
</evidence>
<evidence type="ECO:0000256" key="1">
    <source>
        <dbReference type="SAM" id="MobiDB-lite"/>
    </source>
</evidence>
<reference evidence="2" key="2">
    <citation type="journal article" date="2024" name="Plant">
        <title>Genomic evolution and insights into agronomic trait innovations of Sesamum species.</title>
        <authorList>
            <person name="Miao H."/>
            <person name="Wang L."/>
            <person name="Qu L."/>
            <person name="Liu H."/>
            <person name="Sun Y."/>
            <person name="Le M."/>
            <person name="Wang Q."/>
            <person name="Wei S."/>
            <person name="Zheng Y."/>
            <person name="Lin W."/>
            <person name="Duan Y."/>
            <person name="Cao H."/>
            <person name="Xiong S."/>
            <person name="Wang X."/>
            <person name="Wei L."/>
            <person name="Li C."/>
            <person name="Ma Q."/>
            <person name="Ju M."/>
            <person name="Zhao R."/>
            <person name="Li G."/>
            <person name="Mu C."/>
            <person name="Tian Q."/>
            <person name="Mei H."/>
            <person name="Zhang T."/>
            <person name="Gao T."/>
            <person name="Zhang H."/>
        </authorList>
    </citation>
    <scope>NUCLEOTIDE SEQUENCE</scope>
    <source>
        <strain evidence="2">KEN1</strain>
    </source>
</reference>
<dbReference type="AlphaFoldDB" id="A0AAW2X6C1"/>
<name>A0AAW2X6C1_9LAMI</name>
<proteinExistence type="predicted"/>
<reference evidence="2" key="1">
    <citation type="submission" date="2020-06" db="EMBL/GenBank/DDBJ databases">
        <authorList>
            <person name="Li T."/>
            <person name="Hu X."/>
            <person name="Zhang T."/>
            <person name="Song X."/>
            <person name="Zhang H."/>
            <person name="Dai N."/>
            <person name="Sheng W."/>
            <person name="Hou X."/>
            <person name="Wei L."/>
        </authorList>
    </citation>
    <scope>NUCLEOTIDE SEQUENCE</scope>
    <source>
        <strain evidence="2">KEN1</strain>
        <tissue evidence="2">Leaf</tissue>
    </source>
</reference>